<dbReference type="Pfam" id="PF10294">
    <property type="entry name" value="Methyltransf_16"/>
    <property type="match status" value="1"/>
</dbReference>
<dbReference type="eggNOG" id="ENOG502SE9I">
    <property type="taxonomic scope" value="Eukaryota"/>
</dbReference>
<reference evidence="1" key="2">
    <citation type="submission" date="2024-10" db="UniProtKB">
        <authorList>
            <consortium name="EnsemblProtists"/>
        </authorList>
    </citation>
    <scope>IDENTIFICATION</scope>
</reference>
<dbReference type="InterPro" id="IPR029063">
    <property type="entry name" value="SAM-dependent_MTases_sf"/>
</dbReference>
<dbReference type="EnsemblProtists" id="EOD10343">
    <property type="protein sequence ID" value="EOD10343"/>
    <property type="gene ID" value="EMIHUDRAFT_248427"/>
</dbReference>
<dbReference type="PANTHER" id="PTHR14614">
    <property type="entry name" value="HEPATOCELLULAR CARCINOMA-ASSOCIATED ANTIGEN"/>
    <property type="match status" value="1"/>
</dbReference>
<dbReference type="PANTHER" id="PTHR14614:SF132">
    <property type="entry name" value="PROTEIN-LYSINE METHYLTRANSFERASE C42C1.13"/>
    <property type="match status" value="1"/>
</dbReference>
<organism evidence="1 2">
    <name type="scientific">Emiliania huxleyi (strain CCMP1516)</name>
    <dbReference type="NCBI Taxonomy" id="280463"/>
    <lineage>
        <taxon>Eukaryota</taxon>
        <taxon>Haptista</taxon>
        <taxon>Haptophyta</taxon>
        <taxon>Prymnesiophyceae</taxon>
        <taxon>Isochrysidales</taxon>
        <taxon>Noelaerhabdaceae</taxon>
        <taxon>Emiliania</taxon>
    </lineage>
</organism>
<dbReference type="OMA" id="AHTKHRY"/>
<keyword evidence="2" id="KW-1185">Reference proteome</keyword>
<dbReference type="STRING" id="2903.R1BKF1"/>
<reference evidence="2" key="1">
    <citation type="journal article" date="2013" name="Nature">
        <title>Pan genome of the phytoplankton Emiliania underpins its global distribution.</title>
        <authorList>
            <person name="Read B.A."/>
            <person name="Kegel J."/>
            <person name="Klute M.J."/>
            <person name="Kuo A."/>
            <person name="Lefebvre S.C."/>
            <person name="Maumus F."/>
            <person name="Mayer C."/>
            <person name="Miller J."/>
            <person name="Monier A."/>
            <person name="Salamov A."/>
            <person name="Young J."/>
            <person name="Aguilar M."/>
            <person name="Claverie J.M."/>
            <person name="Frickenhaus S."/>
            <person name="Gonzalez K."/>
            <person name="Herman E.K."/>
            <person name="Lin Y.C."/>
            <person name="Napier J."/>
            <person name="Ogata H."/>
            <person name="Sarno A.F."/>
            <person name="Shmutz J."/>
            <person name="Schroeder D."/>
            <person name="de Vargas C."/>
            <person name="Verret F."/>
            <person name="von Dassow P."/>
            <person name="Valentin K."/>
            <person name="Van de Peer Y."/>
            <person name="Wheeler G."/>
            <person name="Dacks J.B."/>
            <person name="Delwiche C.F."/>
            <person name="Dyhrman S.T."/>
            <person name="Glockner G."/>
            <person name="John U."/>
            <person name="Richards T."/>
            <person name="Worden A.Z."/>
            <person name="Zhang X."/>
            <person name="Grigoriev I.V."/>
            <person name="Allen A.E."/>
            <person name="Bidle K."/>
            <person name="Borodovsky M."/>
            <person name="Bowler C."/>
            <person name="Brownlee C."/>
            <person name="Cock J.M."/>
            <person name="Elias M."/>
            <person name="Gladyshev V.N."/>
            <person name="Groth M."/>
            <person name="Guda C."/>
            <person name="Hadaegh A."/>
            <person name="Iglesias-Rodriguez M.D."/>
            <person name="Jenkins J."/>
            <person name="Jones B.M."/>
            <person name="Lawson T."/>
            <person name="Leese F."/>
            <person name="Lindquist E."/>
            <person name="Lobanov A."/>
            <person name="Lomsadze A."/>
            <person name="Malik S.B."/>
            <person name="Marsh M.E."/>
            <person name="Mackinder L."/>
            <person name="Mock T."/>
            <person name="Mueller-Roeber B."/>
            <person name="Pagarete A."/>
            <person name="Parker M."/>
            <person name="Probert I."/>
            <person name="Quesneville H."/>
            <person name="Raines C."/>
            <person name="Rensing S.A."/>
            <person name="Riano-Pachon D.M."/>
            <person name="Richier S."/>
            <person name="Rokitta S."/>
            <person name="Shiraiwa Y."/>
            <person name="Soanes D.M."/>
            <person name="van der Giezen M."/>
            <person name="Wahlund T.M."/>
            <person name="Williams B."/>
            <person name="Wilson W."/>
            <person name="Wolfe G."/>
            <person name="Wurch L.L."/>
        </authorList>
    </citation>
    <scope>NUCLEOTIDE SEQUENCE</scope>
</reference>
<dbReference type="Proteomes" id="UP000013827">
    <property type="component" value="Unassembled WGS sequence"/>
</dbReference>
<dbReference type="PaxDb" id="2903-EOD10343"/>
<proteinExistence type="predicted"/>
<accession>A0A0D3IGF8</accession>
<protein>
    <submittedName>
        <fullName evidence="1">Uncharacterized protein</fullName>
    </submittedName>
</protein>
<evidence type="ECO:0000313" key="2">
    <source>
        <dbReference type="Proteomes" id="UP000013827"/>
    </source>
</evidence>
<sequence>MPSTPPPIRIEDAASYQSVTTEQTTGGHVLLDFFRAAPGLVAGRCVLELGAGTGYLGMHLARDLSPSRIVLTEMEQGNALGWLTRNVEANRRAGVPLPRLETAALDWRWVEEEELGAEAEGSASGKADGGREGGGCEAAARGPFVAILSEAWELVVGSDLVYNEAGMAMLPRLLGRLLCSRGGARGVSMYYAHTLNRYEFYDRDFFAALEAQGLSYVQAWPQPEGDGGGLGAEGAFSGELFPEQRIVVLRISRAPVDR</sequence>
<dbReference type="RefSeq" id="XP_005762772.1">
    <property type="nucleotide sequence ID" value="XM_005762715.1"/>
</dbReference>
<dbReference type="GeneID" id="17256494"/>
<dbReference type="KEGG" id="ehx:EMIHUDRAFT_248427"/>
<dbReference type="InterPro" id="IPR019410">
    <property type="entry name" value="Methyltransf_16"/>
</dbReference>
<dbReference type="HOGENOM" id="CLU_096660_0_0_1"/>
<dbReference type="SUPFAM" id="SSF53335">
    <property type="entry name" value="S-adenosyl-L-methionine-dependent methyltransferases"/>
    <property type="match status" value="1"/>
</dbReference>
<dbReference type="AlphaFoldDB" id="A0A0D3IGF8"/>
<evidence type="ECO:0000313" key="1">
    <source>
        <dbReference type="EnsemblProtists" id="EOD10343"/>
    </source>
</evidence>
<name>A0A0D3IGF8_EMIH1</name>
<dbReference type="Gene3D" id="3.40.50.150">
    <property type="entry name" value="Vaccinia Virus protein VP39"/>
    <property type="match status" value="1"/>
</dbReference>